<protein>
    <submittedName>
        <fullName evidence="8">Cytochrome c biogenesis heme-transporting ATPase CcmA</fullName>
    </submittedName>
</protein>
<dbReference type="EMBL" id="BAABBN010000004">
    <property type="protein sequence ID" value="GAA3914699.1"/>
    <property type="molecule type" value="Genomic_DNA"/>
</dbReference>
<keyword evidence="3" id="KW-0201">Cytochrome c-type biogenesis</keyword>
<dbReference type="PANTHER" id="PTHR43499:SF1">
    <property type="entry name" value="ABC TRANSPORTER I FAMILY MEMBER 1"/>
    <property type="match status" value="1"/>
</dbReference>
<evidence type="ECO:0000256" key="1">
    <source>
        <dbReference type="ARBA" id="ARBA00022448"/>
    </source>
</evidence>
<dbReference type="Proteomes" id="UP001501565">
    <property type="component" value="Unassembled WGS sequence"/>
</dbReference>
<keyword evidence="6" id="KW-0472">Membrane</keyword>
<dbReference type="Pfam" id="PF00005">
    <property type="entry name" value="ABC_tran"/>
    <property type="match status" value="1"/>
</dbReference>
<evidence type="ECO:0000256" key="4">
    <source>
        <dbReference type="ARBA" id="ARBA00022840"/>
    </source>
</evidence>
<evidence type="ECO:0000313" key="8">
    <source>
        <dbReference type="EMBL" id="GAA3914699.1"/>
    </source>
</evidence>
<keyword evidence="1" id="KW-0813">Transport</keyword>
<evidence type="ECO:0000256" key="2">
    <source>
        <dbReference type="ARBA" id="ARBA00022741"/>
    </source>
</evidence>
<keyword evidence="4" id="KW-0067">ATP-binding</keyword>
<keyword evidence="5" id="KW-1278">Translocase</keyword>
<keyword evidence="2" id="KW-0547">Nucleotide-binding</keyword>
<dbReference type="InterPro" id="IPR005895">
    <property type="entry name" value="ABC_transptr_haem_export_CcmA"/>
</dbReference>
<reference evidence="9" key="1">
    <citation type="journal article" date="2019" name="Int. J. Syst. Evol. Microbiol.">
        <title>The Global Catalogue of Microorganisms (GCM) 10K type strain sequencing project: providing services to taxonomists for standard genome sequencing and annotation.</title>
        <authorList>
            <consortium name="The Broad Institute Genomics Platform"/>
            <consortium name="The Broad Institute Genome Sequencing Center for Infectious Disease"/>
            <person name="Wu L."/>
            <person name="Ma J."/>
        </authorList>
    </citation>
    <scope>NUCLEOTIDE SEQUENCE [LARGE SCALE GENOMIC DNA]</scope>
    <source>
        <strain evidence="9">JCM 17551</strain>
    </source>
</reference>
<sequence>MTDYLSVDQLLIERDDRLLFKNLNFSVSAGKVVQLVGRNGSGKTSLIRTLLGLMPDFEGQLTWKGKPLHQERDDFFSNLLYIGHKASIKSALTATENLEWLTAPYRKVTQEEIDEALAKVGLKGYEDVECHSMSAGQNRRVALAQLYLLDLPVWILDEPFTAIDLAGVDQLEARIAEHAAQGGAVLVTTHHVMNIDSLMKVNLDEFAPRGRHAG</sequence>
<dbReference type="Gene3D" id="3.40.50.300">
    <property type="entry name" value="P-loop containing nucleotide triphosphate hydrolases"/>
    <property type="match status" value="1"/>
</dbReference>
<accession>A0ABP7M460</accession>
<proteinExistence type="predicted"/>
<evidence type="ECO:0000256" key="5">
    <source>
        <dbReference type="ARBA" id="ARBA00022967"/>
    </source>
</evidence>
<comment type="caution">
    <text evidence="8">The sequence shown here is derived from an EMBL/GenBank/DDBJ whole genome shotgun (WGS) entry which is preliminary data.</text>
</comment>
<dbReference type="SMART" id="SM00382">
    <property type="entry name" value="AAA"/>
    <property type="match status" value="1"/>
</dbReference>
<organism evidence="8 9">
    <name type="scientific">Litoribacillus peritrichatus</name>
    <dbReference type="NCBI Taxonomy" id="718191"/>
    <lineage>
        <taxon>Bacteria</taxon>
        <taxon>Pseudomonadati</taxon>
        <taxon>Pseudomonadota</taxon>
        <taxon>Gammaproteobacteria</taxon>
        <taxon>Oceanospirillales</taxon>
        <taxon>Oceanospirillaceae</taxon>
        <taxon>Litoribacillus</taxon>
    </lineage>
</organism>
<dbReference type="NCBIfam" id="NF010061">
    <property type="entry name" value="PRK13538.1"/>
    <property type="match status" value="1"/>
</dbReference>
<dbReference type="InterPro" id="IPR027417">
    <property type="entry name" value="P-loop_NTPase"/>
</dbReference>
<evidence type="ECO:0000259" key="7">
    <source>
        <dbReference type="PROSITE" id="PS50893"/>
    </source>
</evidence>
<dbReference type="PANTHER" id="PTHR43499">
    <property type="entry name" value="ABC TRANSPORTER I FAMILY MEMBER 1"/>
    <property type="match status" value="1"/>
</dbReference>
<dbReference type="PROSITE" id="PS50893">
    <property type="entry name" value="ABC_TRANSPORTER_2"/>
    <property type="match status" value="1"/>
</dbReference>
<dbReference type="NCBIfam" id="TIGR01189">
    <property type="entry name" value="ccmA"/>
    <property type="match status" value="1"/>
</dbReference>
<dbReference type="RefSeq" id="WP_344795438.1">
    <property type="nucleotide sequence ID" value="NZ_BAABBN010000004.1"/>
</dbReference>
<evidence type="ECO:0000256" key="3">
    <source>
        <dbReference type="ARBA" id="ARBA00022748"/>
    </source>
</evidence>
<feature type="domain" description="ABC transporter" evidence="7">
    <location>
        <begin position="5"/>
        <end position="211"/>
    </location>
</feature>
<evidence type="ECO:0000313" key="9">
    <source>
        <dbReference type="Proteomes" id="UP001501565"/>
    </source>
</evidence>
<dbReference type="SUPFAM" id="SSF52540">
    <property type="entry name" value="P-loop containing nucleoside triphosphate hydrolases"/>
    <property type="match status" value="1"/>
</dbReference>
<evidence type="ECO:0000256" key="6">
    <source>
        <dbReference type="ARBA" id="ARBA00023136"/>
    </source>
</evidence>
<gene>
    <name evidence="8" type="primary">ccmA</name>
    <name evidence="8" type="ORF">GCM10022277_06470</name>
</gene>
<dbReference type="InterPro" id="IPR003593">
    <property type="entry name" value="AAA+_ATPase"/>
</dbReference>
<keyword evidence="9" id="KW-1185">Reference proteome</keyword>
<dbReference type="InterPro" id="IPR003439">
    <property type="entry name" value="ABC_transporter-like_ATP-bd"/>
</dbReference>
<name>A0ABP7M460_9GAMM</name>